<keyword evidence="5" id="KW-0645">Protease</keyword>
<dbReference type="InterPro" id="IPR000587">
    <property type="entry name" value="Creatinase_N"/>
</dbReference>
<dbReference type="InterPro" id="IPR001714">
    <property type="entry name" value="Pept_M24_MAP"/>
</dbReference>
<dbReference type="SUPFAM" id="SSF55920">
    <property type="entry name" value="Creatinase/aminopeptidase"/>
    <property type="match status" value="1"/>
</dbReference>
<organism evidence="5 6">
    <name type="scientific">Gordonia hankookensis</name>
    <dbReference type="NCBI Taxonomy" id="589403"/>
    <lineage>
        <taxon>Bacteria</taxon>
        <taxon>Bacillati</taxon>
        <taxon>Actinomycetota</taxon>
        <taxon>Actinomycetes</taxon>
        <taxon>Mycobacteriales</taxon>
        <taxon>Gordoniaceae</taxon>
        <taxon>Gordonia</taxon>
    </lineage>
</organism>
<dbReference type="GO" id="GO:0004177">
    <property type="term" value="F:aminopeptidase activity"/>
    <property type="evidence" value="ECO:0007669"/>
    <property type="project" value="UniProtKB-KW"/>
</dbReference>
<dbReference type="InterPro" id="IPR001131">
    <property type="entry name" value="Peptidase_M24B_aminopep-P_CS"/>
</dbReference>
<dbReference type="InterPro" id="IPR036005">
    <property type="entry name" value="Creatinase/aminopeptidase-like"/>
</dbReference>
<dbReference type="PANTHER" id="PTHR46112:SF8">
    <property type="entry name" value="CYTOPLASMIC PEPTIDASE PEPQ-RELATED"/>
    <property type="match status" value="1"/>
</dbReference>
<dbReference type="PRINTS" id="PR00599">
    <property type="entry name" value="MAPEPTIDASE"/>
</dbReference>
<keyword evidence="6" id="KW-1185">Reference proteome</keyword>
<dbReference type="PANTHER" id="PTHR46112">
    <property type="entry name" value="AMINOPEPTIDASE"/>
    <property type="match status" value="1"/>
</dbReference>
<gene>
    <name evidence="5" type="ORF">IDF66_20195</name>
</gene>
<protein>
    <submittedName>
        <fullName evidence="5">Aminopeptidase P family protein</fullName>
    </submittedName>
</protein>
<keyword evidence="2" id="KW-0378">Hydrolase</keyword>
<feature type="domain" description="Creatinase N-terminal" evidence="4">
    <location>
        <begin position="13"/>
        <end position="147"/>
    </location>
</feature>
<dbReference type="SUPFAM" id="SSF53092">
    <property type="entry name" value="Creatinase/prolidase N-terminal domain"/>
    <property type="match status" value="1"/>
</dbReference>
<reference evidence="5 6" key="1">
    <citation type="submission" date="2020-09" db="EMBL/GenBank/DDBJ databases">
        <title>Novel species in genus Gordonia.</title>
        <authorList>
            <person name="Zhang G."/>
        </authorList>
    </citation>
    <scope>NUCLEOTIDE SEQUENCE [LARGE SCALE GENOMIC DNA]</scope>
    <source>
        <strain evidence="5 6">ON-33</strain>
    </source>
</reference>
<evidence type="ECO:0000259" key="3">
    <source>
        <dbReference type="Pfam" id="PF00557"/>
    </source>
</evidence>
<dbReference type="Gene3D" id="3.40.350.10">
    <property type="entry name" value="Creatinase/prolidase N-terminal domain"/>
    <property type="match status" value="1"/>
</dbReference>
<dbReference type="InterPro" id="IPR000994">
    <property type="entry name" value="Pept_M24"/>
</dbReference>
<evidence type="ECO:0000313" key="6">
    <source>
        <dbReference type="Proteomes" id="UP000602395"/>
    </source>
</evidence>
<dbReference type="EMBL" id="JACWMS010000004">
    <property type="protein sequence ID" value="MBD1321903.1"/>
    <property type="molecule type" value="Genomic_DNA"/>
</dbReference>
<evidence type="ECO:0000256" key="2">
    <source>
        <dbReference type="ARBA" id="ARBA00022801"/>
    </source>
</evidence>
<keyword evidence="1" id="KW-0479">Metal-binding</keyword>
<proteinExistence type="predicted"/>
<keyword evidence="5" id="KW-0031">Aminopeptidase</keyword>
<sequence length="380" mass="40131">MPADAMTSDYRARRDRVRTALARLDEPADAVVVTDLVNVRYLTGFTGSNGAVLIWADDAAADRICTDGRYLTQVAEQAGDLEAVIARDVLTELAVHARRVGARSIGFEADAVTVATHRSLVDRMSEEDGPSAELVGCSGLVQEFRKIKDAGEVELLRRACAIGDQGLAAIIDRGVIRAGVSEREVARALEWEMYALGADDIAFETIVAAGANSAVPHHRPTDAILADGDFVKIDFGAVVGGYHSDMTRTYVLSHAAEWQREIYELVATAQAAGRAALHPGADLRDIDAAARSIITDAGHGDHYVHGLGHGVGLEIHEAPGIGSLATGTLPCGAAVTVEPGVYLPGRGGVRIEDTLVVTSMETAGDTPDLLTATDKTFTVI</sequence>
<accession>A0ABR7WGK7</accession>
<evidence type="ECO:0000313" key="5">
    <source>
        <dbReference type="EMBL" id="MBD1321903.1"/>
    </source>
</evidence>
<dbReference type="Pfam" id="PF00557">
    <property type="entry name" value="Peptidase_M24"/>
    <property type="match status" value="1"/>
</dbReference>
<dbReference type="RefSeq" id="WP_190268327.1">
    <property type="nucleotide sequence ID" value="NZ_BAABAD010000004.1"/>
</dbReference>
<dbReference type="InterPro" id="IPR050659">
    <property type="entry name" value="Peptidase_M24B"/>
</dbReference>
<name>A0ABR7WGK7_9ACTN</name>
<dbReference type="Pfam" id="PF01321">
    <property type="entry name" value="Creatinase_N"/>
    <property type="match status" value="1"/>
</dbReference>
<evidence type="ECO:0000256" key="1">
    <source>
        <dbReference type="ARBA" id="ARBA00022723"/>
    </source>
</evidence>
<dbReference type="CDD" id="cd01092">
    <property type="entry name" value="APP-like"/>
    <property type="match status" value="1"/>
</dbReference>
<evidence type="ECO:0000259" key="4">
    <source>
        <dbReference type="Pfam" id="PF01321"/>
    </source>
</evidence>
<comment type="caution">
    <text evidence="5">The sequence shown here is derived from an EMBL/GenBank/DDBJ whole genome shotgun (WGS) entry which is preliminary data.</text>
</comment>
<dbReference type="Proteomes" id="UP000602395">
    <property type="component" value="Unassembled WGS sequence"/>
</dbReference>
<dbReference type="InterPro" id="IPR029149">
    <property type="entry name" value="Creatin/AminoP/Spt16_N"/>
</dbReference>
<dbReference type="PROSITE" id="PS00491">
    <property type="entry name" value="PROLINE_PEPTIDASE"/>
    <property type="match status" value="1"/>
</dbReference>
<dbReference type="Gene3D" id="3.90.230.10">
    <property type="entry name" value="Creatinase/methionine aminopeptidase superfamily"/>
    <property type="match status" value="1"/>
</dbReference>
<feature type="domain" description="Peptidase M24" evidence="3">
    <location>
        <begin position="154"/>
        <end position="358"/>
    </location>
</feature>